<comment type="caution">
    <text evidence="2">The sequence shown here is derived from an EMBL/GenBank/DDBJ whole genome shotgun (WGS) entry which is preliminary data.</text>
</comment>
<feature type="transmembrane region" description="Helical" evidence="1">
    <location>
        <begin position="468"/>
        <end position="489"/>
    </location>
</feature>
<proteinExistence type="predicted"/>
<dbReference type="EMBL" id="JAHOPB010000001">
    <property type="protein sequence ID" value="MBU8875687.1"/>
    <property type="molecule type" value="Genomic_DNA"/>
</dbReference>
<reference evidence="2 3" key="1">
    <citation type="submission" date="2021-06" db="EMBL/GenBank/DDBJ databases">
        <authorList>
            <person name="Lee D.H."/>
        </authorList>
    </citation>
    <scope>NUCLEOTIDE SEQUENCE [LARGE SCALE GENOMIC DNA]</scope>
    <source>
        <strain evidence="2 3">MMS21-HV4-11</strain>
    </source>
</reference>
<sequence>MIAREGLICLAAAILMIVEVAILDSRGLFLLTGFATGLVALGLVHLSTRQRGAGAGPLLYAVGVVGAIGGFCYLALAPSGAIAPGDEVIDWGRMDKRALVFGYLGGGAFIAFHWLWVAGVEGAPAVVRPDVGDGRSRWPLQLLGALAIAVIAYCWLGLPALRGVGVINDTALAPFYDIHSHVHLSSLQQIKLGAVPYLEAQTQYGPGNQVLLSGLIDLVHFSNHGFFAANVLLNVVCIVVFFVVVQQFLGFGWAVAGLIGWTLWPSPAERIDFAGWAVLTRWLMIPVLSLGLAWLLLGAGSARRGWLAPVLAGAGWGIGGFLSQENLTAGFLVFAFSLALFGPASGMGLRAIARFAALFAVTGIVLFVGLVSAFVGPSHFFEVMALANAKSSLVTAGVSNSIWSDNLGIEITLKVVHGRFQSALSVSGDEFRPLLLTYGLVVLLLVTLGLLAAFLGRKWGSSDENTRIFVRKFAGVLVGAFILHLFALMRADVSHLAGPSFLLPLLLLMMPVFIWRCVGPGAGRTALMAVSLALIVEAAIDERNDFAGRVAGLGGTWRDTVATVELYRELRSNRGQVADLASLYSPIPRYQTAFRNHPDFAEAEEFFRLLRERLRGRPVELGSYKFDDLIAHPDSSYFFGGLRSLSGITSPKNSLWLRSEQEAWIRKVASVRSGCLFFDANSNKALVDAWMKSVTPPAKMAIEPIKGKRDYGTLACKVAS</sequence>
<keyword evidence="3" id="KW-1185">Reference proteome</keyword>
<feature type="transmembrane region" description="Helical" evidence="1">
    <location>
        <begin position="356"/>
        <end position="376"/>
    </location>
</feature>
<dbReference type="RefSeq" id="WP_216963325.1">
    <property type="nucleotide sequence ID" value="NZ_JAHOPB010000001.1"/>
</dbReference>
<feature type="transmembrane region" description="Helical" evidence="1">
    <location>
        <begin position="231"/>
        <end position="261"/>
    </location>
</feature>
<evidence type="ECO:0000256" key="1">
    <source>
        <dbReference type="SAM" id="Phobius"/>
    </source>
</evidence>
<keyword evidence="1" id="KW-1133">Transmembrane helix</keyword>
<keyword evidence="1" id="KW-0472">Membrane</keyword>
<evidence type="ECO:0000313" key="3">
    <source>
        <dbReference type="Proteomes" id="UP000727907"/>
    </source>
</evidence>
<evidence type="ECO:0000313" key="2">
    <source>
        <dbReference type="EMBL" id="MBU8875687.1"/>
    </source>
</evidence>
<name>A0ABS6IPR8_9HYPH</name>
<gene>
    <name evidence="2" type="ORF">KQ910_18075</name>
</gene>
<feature type="transmembrane region" description="Helical" evidence="1">
    <location>
        <begin position="58"/>
        <end position="77"/>
    </location>
</feature>
<feature type="transmembrane region" description="Helical" evidence="1">
    <location>
        <begin position="306"/>
        <end position="323"/>
    </location>
</feature>
<organism evidence="2 3">
    <name type="scientific">Reyranella humidisoli</name>
    <dbReference type="NCBI Taxonomy" id="2849149"/>
    <lineage>
        <taxon>Bacteria</taxon>
        <taxon>Pseudomonadati</taxon>
        <taxon>Pseudomonadota</taxon>
        <taxon>Alphaproteobacteria</taxon>
        <taxon>Hyphomicrobiales</taxon>
        <taxon>Reyranellaceae</taxon>
        <taxon>Reyranella</taxon>
    </lineage>
</organism>
<protein>
    <submittedName>
        <fullName evidence="2">Uncharacterized protein</fullName>
    </submittedName>
</protein>
<feature type="transmembrane region" description="Helical" evidence="1">
    <location>
        <begin position="435"/>
        <end position="456"/>
    </location>
</feature>
<keyword evidence="1" id="KW-0812">Transmembrane</keyword>
<dbReference type="Proteomes" id="UP000727907">
    <property type="component" value="Unassembled WGS sequence"/>
</dbReference>
<feature type="transmembrane region" description="Helical" evidence="1">
    <location>
        <begin position="329"/>
        <end position="349"/>
    </location>
</feature>
<feature type="transmembrane region" description="Helical" evidence="1">
    <location>
        <begin position="501"/>
        <end position="518"/>
    </location>
</feature>
<feature type="transmembrane region" description="Helical" evidence="1">
    <location>
        <begin position="273"/>
        <end position="297"/>
    </location>
</feature>
<accession>A0ABS6IPR8</accession>
<feature type="transmembrane region" description="Helical" evidence="1">
    <location>
        <begin position="6"/>
        <end position="23"/>
    </location>
</feature>
<feature type="transmembrane region" description="Helical" evidence="1">
    <location>
        <begin position="28"/>
        <end position="46"/>
    </location>
</feature>
<feature type="transmembrane region" description="Helical" evidence="1">
    <location>
        <begin position="98"/>
        <end position="118"/>
    </location>
</feature>
<feature type="transmembrane region" description="Helical" evidence="1">
    <location>
        <begin position="138"/>
        <end position="158"/>
    </location>
</feature>